<dbReference type="AlphaFoldDB" id="A0A7X5U7Y8"/>
<evidence type="ECO:0000313" key="4">
    <source>
        <dbReference type="Proteomes" id="UP000490980"/>
    </source>
</evidence>
<dbReference type="PANTHER" id="PTHR30160">
    <property type="entry name" value="TETRAACYLDISACCHARIDE 4'-KINASE-RELATED"/>
    <property type="match status" value="1"/>
</dbReference>
<gene>
    <name evidence="3" type="ORF">HBF25_03685</name>
</gene>
<dbReference type="SUPFAM" id="SSF53756">
    <property type="entry name" value="UDP-Glycosyltransferase/glycogen phosphorylase"/>
    <property type="match status" value="1"/>
</dbReference>
<dbReference type="InterPro" id="IPR002201">
    <property type="entry name" value="Glyco_trans_9"/>
</dbReference>
<proteinExistence type="predicted"/>
<comment type="caution">
    <text evidence="3">The sequence shown here is derived from an EMBL/GenBank/DDBJ whole genome shotgun (WGS) entry which is preliminary data.</text>
</comment>
<keyword evidence="1" id="KW-0328">Glycosyltransferase</keyword>
<dbReference type="InterPro" id="IPR051199">
    <property type="entry name" value="LPS_LOS_Heptosyltrfase"/>
</dbReference>
<evidence type="ECO:0000256" key="1">
    <source>
        <dbReference type="ARBA" id="ARBA00022676"/>
    </source>
</evidence>
<dbReference type="Proteomes" id="UP000490980">
    <property type="component" value="Unassembled WGS sequence"/>
</dbReference>
<evidence type="ECO:0000256" key="2">
    <source>
        <dbReference type="ARBA" id="ARBA00022679"/>
    </source>
</evidence>
<dbReference type="GO" id="GO:0009244">
    <property type="term" value="P:lipopolysaccharide core region biosynthetic process"/>
    <property type="evidence" value="ECO:0007669"/>
    <property type="project" value="TreeGrafter"/>
</dbReference>
<dbReference type="RefSeq" id="WP_166946595.1">
    <property type="nucleotide sequence ID" value="NZ_JAARLZ010000002.1"/>
</dbReference>
<keyword evidence="4" id="KW-1185">Reference proteome</keyword>
<dbReference type="Gene3D" id="3.40.50.2000">
    <property type="entry name" value="Glycogen Phosphorylase B"/>
    <property type="match status" value="1"/>
</dbReference>
<dbReference type="EMBL" id="JAARLZ010000002">
    <property type="protein sequence ID" value="NII05489.1"/>
    <property type="molecule type" value="Genomic_DNA"/>
</dbReference>
<sequence>MMTDDIQAWRRARRPIAFFFGAFGDHLLARPGILALQRIFEGRLSFAGTPDAWERFYPDAGFRSVHAIHMGATNNAFAFDPAQFETFASDFDAFINLNWWESDDNLDIVRRFPDIPHLRIASHGGRLAPLTDTAHMADSAFVIARYLDDRLHIDDFATLPPPSTRSIALCRQLRDRLPAHARLLVVHTHTKSDKEWDAVRFRSVLERFLDSHDDHVAVVIDPDDRGLDFGRHERRVFSIEGMDLAATTALVATADLFLGVDSYFLHVADFARVPTVGLFGPTSPALWGCRFTRARHVAAKSMSDIGVDAVLDHLHALARIERVSA</sequence>
<accession>A0A7X5U7Y8</accession>
<name>A0A7X5U7Y8_9GAMM</name>
<dbReference type="GO" id="GO:0008713">
    <property type="term" value="F:ADP-heptose-lipopolysaccharide heptosyltransferase activity"/>
    <property type="evidence" value="ECO:0007669"/>
    <property type="project" value="TreeGrafter"/>
</dbReference>
<evidence type="ECO:0000313" key="3">
    <source>
        <dbReference type="EMBL" id="NII05489.1"/>
    </source>
</evidence>
<dbReference type="Pfam" id="PF01075">
    <property type="entry name" value="Glyco_transf_9"/>
    <property type="match status" value="1"/>
</dbReference>
<organism evidence="3 4">
    <name type="scientific">Luteibacter anthropi</name>
    <dbReference type="NCBI Taxonomy" id="564369"/>
    <lineage>
        <taxon>Bacteria</taxon>
        <taxon>Pseudomonadati</taxon>
        <taxon>Pseudomonadota</taxon>
        <taxon>Gammaproteobacteria</taxon>
        <taxon>Lysobacterales</taxon>
        <taxon>Rhodanobacteraceae</taxon>
        <taxon>Luteibacter</taxon>
    </lineage>
</organism>
<keyword evidence="2 3" id="KW-0808">Transferase</keyword>
<protein>
    <submittedName>
        <fullName evidence="3">Glycosyltransferase family 9 protein</fullName>
    </submittedName>
</protein>
<reference evidence="3 4" key="1">
    <citation type="submission" date="2020-03" db="EMBL/GenBank/DDBJ databases">
        <authorList>
            <person name="Lai Q."/>
        </authorList>
    </citation>
    <scope>NUCLEOTIDE SEQUENCE [LARGE SCALE GENOMIC DNA]</scope>
    <source>
        <strain evidence="3 4">CCUG 25036</strain>
    </source>
</reference>
<dbReference type="GO" id="GO:0005829">
    <property type="term" value="C:cytosol"/>
    <property type="evidence" value="ECO:0007669"/>
    <property type="project" value="TreeGrafter"/>
</dbReference>
<dbReference type="PANTHER" id="PTHR30160:SF1">
    <property type="entry name" value="LIPOPOLYSACCHARIDE 1,2-N-ACETYLGLUCOSAMINETRANSFERASE-RELATED"/>
    <property type="match status" value="1"/>
</dbReference>